<dbReference type="Gene3D" id="3.40.50.720">
    <property type="entry name" value="NAD(P)-binding Rossmann-like Domain"/>
    <property type="match status" value="1"/>
</dbReference>
<comment type="similarity">
    <text evidence="1">Belongs to the short-chain dehydrogenases/reductases (SDR) family.</text>
</comment>
<dbReference type="InterPro" id="IPR002347">
    <property type="entry name" value="SDR_fam"/>
</dbReference>
<dbReference type="Pfam" id="PF00106">
    <property type="entry name" value="adh_short"/>
    <property type="match status" value="1"/>
</dbReference>
<sequence>MASITTITTTNFFESVPRPTKTYHSTSYDRISTRHGFNGTGKTVLITGGSSGIGLNIAKAFAGAGVARIAILSRSRATQLTAKAELQGAYPSTSILFFEASVSDTDRFASVLEELAGVHVLVLCAAAIHARVPLAELSGNDVQHVFDTNSVSTVNLARLYVASPGRDKTILHVSSAAAQMRAPLRSVYGASKAAAVQAMQHLAREQEGTGHGHGHGHDGHGHGHDGHGHDGHGHDGHGHDGHGHDDGNRVRVFSFHPGAIPTPGSAAVYAPGAVQWEDADLPAHFSLWLAGPESDFLNGRYVWANWDVDELVALKERLARDDRFLTIGLVL</sequence>
<keyword evidence="5" id="KW-1185">Reference proteome</keyword>
<dbReference type="GO" id="GO:0016491">
    <property type="term" value="F:oxidoreductase activity"/>
    <property type="evidence" value="ECO:0007669"/>
    <property type="project" value="UniProtKB-KW"/>
</dbReference>
<evidence type="ECO:0000313" key="4">
    <source>
        <dbReference type="EMBL" id="KAG6299078.1"/>
    </source>
</evidence>
<gene>
    <name evidence="4" type="ORF">E4U09_000227</name>
</gene>
<evidence type="ECO:0000256" key="3">
    <source>
        <dbReference type="SAM" id="MobiDB-lite"/>
    </source>
</evidence>
<dbReference type="PRINTS" id="PR00081">
    <property type="entry name" value="GDHRDH"/>
</dbReference>
<dbReference type="Proteomes" id="UP000707071">
    <property type="component" value="Unassembled WGS sequence"/>
</dbReference>
<evidence type="ECO:0000256" key="2">
    <source>
        <dbReference type="ARBA" id="ARBA00023002"/>
    </source>
</evidence>
<evidence type="ECO:0000313" key="5">
    <source>
        <dbReference type="Proteomes" id="UP000707071"/>
    </source>
</evidence>
<dbReference type="SUPFAM" id="SSF51735">
    <property type="entry name" value="NAD(P)-binding Rossmann-fold domains"/>
    <property type="match status" value="1"/>
</dbReference>
<dbReference type="AlphaFoldDB" id="A0A9P7QL09"/>
<dbReference type="InterPro" id="IPR036291">
    <property type="entry name" value="NAD(P)-bd_dom_sf"/>
</dbReference>
<feature type="region of interest" description="Disordered" evidence="3">
    <location>
        <begin position="206"/>
        <end position="249"/>
    </location>
</feature>
<dbReference type="PANTHER" id="PTHR42901">
    <property type="entry name" value="ALCOHOL DEHYDROGENASE"/>
    <property type="match status" value="1"/>
</dbReference>
<evidence type="ECO:0000256" key="1">
    <source>
        <dbReference type="ARBA" id="ARBA00006484"/>
    </source>
</evidence>
<organism evidence="4 5">
    <name type="scientific">Claviceps aff. purpurea</name>
    <dbReference type="NCBI Taxonomy" id="1967640"/>
    <lineage>
        <taxon>Eukaryota</taxon>
        <taxon>Fungi</taxon>
        <taxon>Dikarya</taxon>
        <taxon>Ascomycota</taxon>
        <taxon>Pezizomycotina</taxon>
        <taxon>Sordariomycetes</taxon>
        <taxon>Hypocreomycetidae</taxon>
        <taxon>Hypocreales</taxon>
        <taxon>Clavicipitaceae</taxon>
        <taxon>Claviceps</taxon>
    </lineage>
</organism>
<dbReference type="PANTHER" id="PTHR42901:SF1">
    <property type="entry name" value="ALCOHOL DEHYDROGENASE"/>
    <property type="match status" value="1"/>
</dbReference>
<evidence type="ECO:0008006" key="6">
    <source>
        <dbReference type="Google" id="ProtNLM"/>
    </source>
</evidence>
<comment type="caution">
    <text evidence="4">The sequence shown here is derived from an EMBL/GenBank/DDBJ whole genome shotgun (WGS) entry which is preliminary data.</text>
</comment>
<dbReference type="GO" id="GO:0005829">
    <property type="term" value="C:cytosol"/>
    <property type="evidence" value="ECO:0007669"/>
    <property type="project" value="TreeGrafter"/>
</dbReference>
<protein>
    <recommendedName>
        <fullName evidence="6">Peroxisomal short-chain alcohol dehydrogenase</fullName>
    </recommendedName>
</protein>
<accession>A0A9P7QL09</accession>
<reference evidence="4 5" key="1">
    <citation type="journal article" date="2020" name="bioRxiv">
        <title>Whole genome comparisons of ergot fungi reveals the divergence and evolution of species within the genus Claviceps are the result of varying mechanisms driving genome evolution and host range expansion.</title>
        <authorList>
            <person name="Wyka S.A."/>
            <person name="Mondo S.J."/>
            <person name="Liu M."/>
            <person name="Dettman J."/>
            <person name="Nalam V."/>
            <person name="Broders K.D."/>
        </authorList>
    </citation>
    <scope>NUCLEOTIDE SEQUENCE [LARGE SCALE GENOMIC DNA]</scope>
    <source>
        <strain evidence="4 5">Clav52</strain>
    </source>
</reference>
<name>A0A9P7QL09_9HYPO</name>
<dbReference type="CDD" id="cd05233">
    <property type="entry name" value="SDR_c"/>
    <property type="match status" value="1"/>
</dbReference>
<proteinExistence type="inferred from homology"/>
<keyword evidence="2" id="KW-0560">Oxidoreductase</keyword>
<dbReference type="EMBL" id="SRRH01000104">
    <property type="protein sequence ID" value="KAG6299078.1"/>
    <property type="molecule type" value="Genomic_DNA"/>
</dbReference>